<dbReference type="Pfam" id="PF02730">
    <property type="entry name" value="AFOR_N"/>
    <property type="match status" value="1"/>
</dbReference>
<evidence type="ECO:0000256" key="3">
    <source>
        <dbReference type="ARBA" id="ARBA00022485"/>
    </source>
</evidence>
<dbReference type="OrthoDB" id="9763894at2"/>
<evidence type="ECO:0000256" key="1">
    <source>
        <dbReference type="ARBA" id="ARBA00001966"/>
    </source>
</evidence>
<dbReference type="InterPro" id="IPR013983">
    <property type="entry name" value="Ald_Fedxn_OxRdtase_N"/>
</dbReference>
<keyword evidence="11" id="KW-1185">Reference proteome</keyword>
<keyword evidence="7" id="KW-0411">Iron-sulfur</keyword>
<dbReference type="GO" id="GO:0016625">
    <property type="term" value="F:oxidoreductase activity, acting on the aldehyde or oxo group of donors, iron-sulfur protein as acceptor"/>
    <property type="evidence" value="ECO:0007669"/>
    <property type="project" value="InterPro"/>
</dbReference>
<comment type="cofactor">
    <cofactor evidence="1">
        <name>[4Fe-4S] cluster</name>
        <dbReference type="ChEBI" id="CHEBI:49883"/>
    </cofactor>
</comment>
<dbReference type="InterPro" id="IPR036021">
    <property type="entry name" value="Tungsten_al_ferr_oxy-like_C"/>
</dbReference>
<dbReference type="InterPro" id="IPR001203">
    <property type="entry name" value="OxRdtase_Ald_Fedxn_C"/>
</dbReference>
<evidence type="ECO:0000256" key="2">
    <source>
        <dbReference type="ARBA" id="ARBA00011032"/>
    </source>
</evidence>
<dbReference type="SUPFAM" id="SSF56228">
    <property type="entry name" value="Aldehyde ferredoxin oxidoreductase, N-terminal domain"/>
    <property type="match status" value="1"/>
</dbReference>
<keyword evidence="4" id="KW-0479">Metal-binding</keyword>
<name>A0A1L8CX98_9THEO</name>
<dbReference type="PANTHER" id="PTHR30038">
    <property type="entry name" value="ALDEHYDE FERREDOXIN OXIDOREDUCTASE"/>
    <property type="match status" value="1"/>
</dbReference>
<comment type="cofactor">
    <cofactor evidence="8">
        <name>tungstopterin</name>
        <dbReference type="ChEBI" id="CHEBI:30402"/>
    </cofactor>
</comment>
<gene>
    <name evidence="10" type="ORF">cpu_20580</name>
</gene>
<protein>
    <submittedName>
        <fullName evidence="10">Aldehyde ferredoxin oxidoreductase</fullName>
    </submittedName>
</protein>
<dbReference type="SUPFAM" id="SSF48310">
    <property type="entry name" value="Aldehyde ferredoxin oxidoreductase, C-terminal domains"/>
    <property type="match status" value="1"/>
</dbReference>
<evidence type="ECO:0000313" key="11">
    <source>
        <dbReference type="Proteomes" id="UP000187485"/>
    </source>
</evidence>
<dbReference type="STRING" id="870242.cpu_20580"/>
<proteinExistence type="inferred from homology"/>
<evidence type="ECO:0000256" key="4">
    <source>
        <dbReference type="ARBA" id="ARBA00022723"/>
    </source>
</evidence>
<evidence type="ECO:0000259" key="9">
    <source>
        <dbReference type="SMART" id="SM00790"/>
    </source>
</evidence>
<dbReference type="InterPro" id="IPR013984">
    <property type="entry name" value="Ald_Fedxn_OxRdtase_dom2"/>
</dbReference>
<evidence type="ECO:0000256" key="5">
    <source>
        <dbReference type="ARBA" id="ARBA00023002"/>
    </source>
</evidence>
<dbReference type="InterPro" id="IPR051919">
    <property type="entry name" value="W-dependent_AOR"/>
</dbReference>
<comment type="similarity">
    <text evidence="2">Belongs to the AOR/FOR family.</text>
</comment>
<dbReference type="InterPro" id="IPR036503">
    <property type="entry name" value="Ald_Fedxn_OxRdtase_N_sf"/>
</dbReference>
<dbReference type="EMBL" id="BDJK01000055">
    <property type="protein sequence ID" value="GAV23548.1"/>
    <property type="molecule type" value="Genomic_DNA"/>
</dbReference>
<dbReference type="AlphaFoldDB" id="A0A1L8CX98"/>
<dbReference type="GO" id="GO:0051539">
    <property type="term" value="F:4 iron, 4 sulfur cluster binding"/>
    <property type="evidence" value="ECO:0007669"/>
    <property type="project" value="UniProtKB-KW"/>
</dbReference>
<organism evidence="10 11">
    <name type="scientific">Carboxydothermus pertinax</name>
    <dbReference type="NCBI Taxonomy" id="870242"/>
    <lineage>
        <taxon>Bacteria</taxon>
        <taxon>Bacillati</taxon>
        <taxon>Bacillota</taxon>
        <taxon>Clostridia</taxon>
        <taxon>Thermoanaerobacterales</taxon>
        <taxon>Thermoanaerobacteraceae</taxon>
        <taxon>Carboxydothermus</taxon>
    </lineage>
</organism>
<keyword evidence="5" id="KW-0560">Oxidoreductase</keyword>
<dbReference type="SMART" id="SM00790">
    <property type="entry name" value="AFOR_N"/>
    <property type="match status" value="1"/>
</dbReference>
<evidence type="ECO:0000313" key="10">
    <source>
        <dbReference type="EMBL" id="GAV23548.1"/>
    </source>
</evidence>
<dbReference type="Gene3D" id="3.60.9.10">
    <property type="entry name" value="Aldehyde ferredoxin oxidoreductase, N-terminal domain"/>
    <property type="match status" value="1"/>
</dbReference>
<evidence type="ECO:0000256" key="6">
    <source>
        <dbReference type="ARBA" id="ARBA00023004"/>
    </source>
</evidence>
<keyword evidence="6" id="KW-0408">Iron</keyword>
<reference evidence="11" key="1">
    <citation type="submission" date="2016-12" db="EMBL/GenBank/DDBJ databases">
        <title>Draft Genome Sequences od Carboxydothermus pertinax and islandicus, Hydrogenogenic Carboxydotrophic Bacteria.</title>
        <authorList>
            <person name="Fukuyama Y."/>
            <person name="Ohmae K."/>
            <person name="Yoneda Y."/>
            <person name="Yoshida T."/>
            <person name="Sako Y."/>
        </authorList>
    </citation>
    <scope>NUCLEOTIDE SEQUENCE [LARGE SCALE GENOMIC DNA]</scope>
    <source>
        <strain evidence="11">Ug1</strain>
    </source>
</reference>
<dbReference type="GO" id="GO:0009055">
    <property type="term" value="F:electron transfer activity"/>
    <property type="evidence" value="ECO:0007669"/>
    <property type="project" value="InterPro"/>
</dbReference>
<dbReference type="InterPro" id="IPR013985">
    <property type="entry name" value="Ald_Fedxn_OxRdtase_dom3"/>
</dbReference>
<accession>A0A1L8CX98</accession>
<keyword evidence="3" id="KW-0004">4Fe-4S</keyword>
<feature type="domain" description="Aldehyde ferredoxin oxidoreductase N-terminal" evidence="9">
    <location>
        <begin position="5"/>
        <end position="208"/>
    </location>
</feature>
<evidence type="ECO:0000256" key="7">
    <source>
        <dbReference type="ARBA" id="ARBA00023014"/>
    </source>
</evidence>
<dbReference type="GO" id="GO:0046872">
    <property type="term" value="F:metal ion binding"/>
    <property type="evidence" value="ECO:0007669"/>
    <property type="project" value="UniProtKB-KW"/>
</dbReference>
<dbReference type="RefSeq" id="WP_075859948.1">
    <property type="nucleotide sequence ID" value="NZ_BDJK01000055.1"/>
</dbReference>
<dbReference type="Gene3D" id="1.10.599.10">
    <property type="entry name" value="Aldehyde Ferredoxin Oxidoreductase Protein, subunit A, domain 3"/>
    <property type="match status" value="1"/>
</dbReference>
<dbReference type="Gene3D" id="1.10.569.10">
    <property type="entry name" value="Aldehyde Ferredoxin Oxidoreductase Protein, subunit A, domain 2"/>
    <property type="match status" value="1"/>
</dbReference>
<sequence length="629" mass="68808">MWYGFAGKLLRVNLTSGEFKVEELDKNELRKYMGCVGYAAKLLYQEMPAGIDPLAPEAKVVLATGAVTGTSCPSGGSYEVCYKSPLTGTWNQARSGGAFGPKLKYAGFDFVVIEGKAKEPVYIYIHDGKVEIKAAKHLWGLNVEETTDTLIRELDDPEISVATIGQAGENGVLYAALINDRGRAAGRGGIGAVFGSKNLKAVVVNGRGGIKVARPKEFAAAIEKAEQWLKNYPLGSIPTLGTVGLVSLNNSLGILPTKNFQETYFEKADQISGEVLNRKYQIKRRACYGCSFACGRYTSVISGKYATPPMEGPEYETVDMFGPICGVDDLEAIIRANYLCNVYGLDTVSTGMSIGFSMECYEKGLLTEKDTEGMPLRWGDGEVMVKLVEKIAHREGICEFLAQGVKRMAEQLGPAAEEAAIHVKGLELPAHEPRSESKVLALQYAVSPRGGCHMHPNWASTWDFGQLDCGMKEFGMPWPPKEVQDESPQKGIAYRYVALQGEISEILGACIFYSWGTEGSCITPQLYAEIVSSLTGWDVTAEELMLAAERSWNLKRCFNAREGFNREHDKLPKRFTKAIPNGPAKGIKVVNLDVMLDAYYEAMGWDRATGNPTPEKLKELGLEFAIMAS</sequence>
<dbReference type="Proteomes" id="UP000187485">
    <property type="component" value="Unassembled WGS sequence"/>
</dbReference>
<dbReference type="Pfam" id="PF01314">
    <property type="entry name" value="AFOR_C"/>
    <property type="match status" value="1"/>
</dbReference>
<evidence type="ECO:0000256" key="8">
    <source>
        <dbReference type="ARBA" id="ARBA00049934"/>
    </source>
</evidence>
<comment type="caution">
    <text evidence="10">The sequence shown here is derived from an EMBL/GenBank/DDBJ whole genome shotgun (WGS) entry which is preliminary data.</text>
</comment>
<dbReference type="PANTHER" id="PTHR30038:SF0">
    <property type="entry name" value="TUNGSTEN-CONTAINING ALDEHYDE FERREDOXIN OXIDOREDUCTASE"/>
    <property type="match status" value="1"/>
</dbReference>